<keyword evidence="1" id="KW-0472">Membrane</keyword>
<evidence type="ECO:0000313" key="3">
    <source>
        <dbReference type="Proteomes" id="UP000199513"/>
    </source>
</evidence>
<sequence length="227" mass="26551">MIKLIHEFLNTARRITSACIGVGILYFYIWLSSIYILNLLWFLLGIPVIYLFSWACDLLFSHLIYKFNWLRKWVLGKHFIEGYWIEILYDRSKMESLAILQVILEKDLTYLIKGESYTLSGEYRGSFTTPNTSYHEKEFALRYAYSGKLKEALIAGTGILEFKIEPNQPIANFFEGHLIDNFHVKGAVFKGERINDAKEVTSLKAKKEFMRNYLSQKMLHEQIYAGT</sequence>
<reference evidence="2 3" key="1">
    <citation type="submission" date="2016-10" db="EMBL/GenBank/DDBJ databases">
        <authorList>
            <person name="de Groot N.N."/>
        </authorList>
    </citation>
    <scope>NUCLEOTIDE SEQUENCE [LARGE SCALE GENOMIC DNA]</scope>
    <source>
        <strain>GEY</strain>
        <strain evidence="3">DSM 9560</strain>
    </source>
</reference>
<accession>A0A1I2I2I6</accession>
<evidence type="ECO:0000313" key="2">
    <source>
        <dbReference type="EMBL" id="SFF36394.1"/>
    </source>
</evidence>
<name>A0A1I2I2I6_9BACT</name>
<feature type="transmembrane region" description="Helical" evidence="1">
    <location>
        <begin position="39"/>
        <end position="65"/>
    </location>
</feature>
<organism evidence="2 3">
    <name type="scientific">Thermoflexibacter ruber</name>
    <dbReference type="NCBI Taxonomy" id="1003"/>
    <lineage>
        <taxon>Bacteria</taxon>
        <taxon>Pseudomonadati</taxon>
        <taxon>Bacteroidota</taxon>
        <taxon>Cytophagia</taxon>
        <taxon>Cytophagales</taxon>
        <taxon>Thermoflexibacteraceae</taxon>
        <taxon>Thermoflexibacter</taxon>
    </lineage>
</organism>
<dbReference type="OrthoDB" id="10001121at2"/>
<keyword evidence="1" id="KW-0812">Transmembrane</keyword>
<gene>
    <name evidence="2" type="ORF">SAMN04488541_102844</name>
</gene>
<feature type="transmembrane region" description="Helical" evidence="1">
    <location>
        <begin position="12"/>
        <end position="33"/>
    </location>
</feature>
<dbReference type="STRING" id="1003.SAMN04488541_102844"/>
<keyword evidence="3" id="KW-1185">Reference proteome</keyword>
<evidence type="ECO:0000256" key="1">
    <source>
        <dbReference type="SAM" id="Phobius"/>
    </source>
</evidence>
<dbReference type="RefSeq" id="WP_143090945.1">
    <property type="nucleotide sequence ID" value="NZ_FONY01000028.1"/>
</dbReference>
<evidence type="ECO:0008006" key="4">
    <source>
        <dbReference type="Google" id="ProtNLM"/>
    </source>
</evidence>
<dbReference type="EMBL" id="FONY01000028">
    <property type="protein sequence ID" value="SFF36394.1"/>
    <property type="molecule type" value="Genomic_DNA"/>
</dbReference>
<dbReference type="AlphaFoldDB" id="A0A1I2I2I6"/>
<proteinExistence type="predicted"/>
<dbReference type="Proteomes" id="UP000199513">
    <property type="component" value="Unassembled WGS sequence"/>
</dbReference>
<protein>
    <recommendedName>
        <fullName evidence="4">SMODS-associating 2TM beta-strand rich effector domain-containing protein</fullName>
    </recommendedName>
</protein>
<keyword evidence="1" id="KW-1133">Transmembrane helix</keyword>